<dbReference type="PaxDb" id="3827-XP_004490716.1"/>
<feature type="compositionally biased region" description="Basic and acidic residues" evidence="9">
    <location>
        <begin position="762"/>
        <end position="779"/>
    </location>
</feature>
<accession>A0A1S2XKI9</accession>
<dbReference type="GO" id="GO:0003677">
    <property type="term" value="F:DNA binding"/>
    <property type="evidence" value="ECO:0007669"/>
    <property type="project" value="UniProtKB-KW"/>
</dbReference>
<dbReference type="eggNOG" id="ENOG502QWC1">
    <property type="taxonomic scope" value="Eukaryota"/>
</dbReference>
<keyword evidence="3" id="KW-0863">Zinc-finger</keyword>
<dbReference type="FunFam" id="2.40.330.10:FF:000006">
    <property type="entry name" value="B3 domain-containing transcription repressor VAL1"/>
    <property type="match status" value="1"/>
</dbReference>
<dbReference type="Pfam" id="PF02362">
    <property type="entry name" value="B3"/>
    <property type="match status" value="1"/>
</dbReference>
<keyword evidence="7" id="KW-0804">Transcription</keyword>
<dbReference type="GO" id="GO:0006355">
    <property type="term" value="P:regulation of DNA-templated transcription"/>
    <property type="evidence" value="ECO:0007669"/>
    <property type="project" value="UniProtKB-ARBA"/>
</dbReference>
<dbReference type="KEGG" id="cam:101492390"/>
<dbReference type="InterPro" id="IPR015300">
    <property type="entry name" value="DNA-bd_pseudobarrel_sf"/>
</dbReference>
<feature type="domain" description="TF-B3" evidence="10">
    <location>
        <begin position="322"/>
        <end position="423"/>
    </location>
</feature>
<evidence type="ECO:0000256" key="7">
    <source>
        <dbReference type="ARBA" id="ARBA00023163"/>
    </source>
</evidence>
<dbReference type="GeneID" id="101492390"/>
<dbReference type="AlphaFoldDB" id="A0A1S2XKI9"/>
<feature type="region of interest" description="Disordered" evidence="9">
    <location>
        <begin position="499"/>
        <end position="519"/>
    </location>
</feature>
<dbReference type="Proteomes" id="UP000087171">
    <property type="component" value="Chromosome Ca2"/>
</dbReference>
<dbReference type="Gene3D" id="2.40.330.10">
    <property type="entry name" value="DNA-binding pseudobarrel domain"/>
    <property type="match status" value="1"/>
</dbReference>
<evidence type="ECO:0000256" key="8">
    <source>
        <dbReference type="ARBA" id="ARBA00023242"/>
    </source>
</evidence>
<evidence type="ECO:0000313" key="12">
    <source>
        <dbReference type="RefSeq" id="XP_004490716.1"/>
    </source>
</evidence>
<dbReference type="PROSITE" id="PS50863">
    <property type="entry name" value="B3"/>
    <property type="match status" value="1"/>
</dbReference>
<evidence type="ECO:0000313" key="11">
    <source>
        <dbReference type="Proteomes" id="UP000087171"/>
    </source>
</evidence>
<evidence type="ECO:0000256" key="3">
    <source>
        <dbReference type="ARBA" id="ARBA00022771"/>
    </source>
</evidence>
<evidence type="ECO:0000256" key="5">
    <source>
        <dbReference type="ARBA" id="ARBA00023015"/>
    </source>
</evidence>
<gene>
    <name evidence="12" type="primary">LOC101492390</name>
</gene>
<evidence type="ECO:0000256" key="1">
    <source>
        <dbReference type="ARBA" id="ARBA00004123"/>
    </source>
</evidence>
<evidence type="ECO:0000256" key="2">
    <source>
        <dbReference type="ARBA" id="ARBA00022723"/>
    </source>
</evidence>
<dbReference type="PANTHER" id="PTHR46245:SF3">
    <property type="entry name" value="B3 DOMAIN-CONTAINING TRANSCRIPTION REPRESSOR VAL1"/>
    <property type="match status" value="1"/>
</dbReference>
<keyword evidence="5" id="KW-0805">Transcription regulation</keyword>
<comment type="subcellular location">
    <subcellularLocation>
        <location evidence="1">Nucleus</location>
    </subcellularLocation>
</comment>
<dbReference type="SMART" id="SM01019">
    <property type="entry name" value="B3"/>
    <property type="match status" value="1"/>
</dbReference>
<dbReference type="InterPro" id="IPR057743">
    <property type="entry name" value="Zfn_VAL1-3_N"/>
</dbReference>
<dbReference type="RefSeq" id="XP_004490716.1">
    <property type="nucleotide sequence ID" value="XM_004490659.3"/>
</dbReference>
<evidence type="ECO:0000256" key="6">
    <source>
        <dbReference type="ARBA" id="ARBA00023125"/>
    </source>
</evidence>
<name>A0A1S2XKI9_CICAR</name>
<dbReference type="CDD" id="cd10017">
    <property type="entry name" value="B3_DNA"/>
    <property type="match status" value="1"/>
</dbReference>
<keyword evidence="6" id="KW-0238">DNA-binding</keyword>
<reference evidence="11" key="1">
    <citation type="journal article" date="2013" name="Nat. Biotechnol.">
        <title>Draft genome sequence of chickpea (Cicer arietinum) provides a resource for trait improvement.</title>
        <authorList>
            <person name="Varshney R.K."/>
            <person name="Song C."/>
            <person name="Saxena R.K."/>
            <person name="Azam S."/>
            <person name="Yu S."/>
            <person name="Sharpe A.G."/>
            <person name="Cannon S."/>
            <person name="Baek J."/>
            <person name="Rosen B.D."/>
            <person name="Tar'an B."/>
            <person name="Millan T."/>
            <person name="Zhang X."/>
            <person name="Ramsay L.D."/>
            <person name="Iwata A."/>
            <person name="Wang Y."/>
            <person name="Nelson W."/>
            <person name="Farmer A.D."/>
            <person name="Gaur P.M."/>
            <person name="Soderlund C."/>
            <person name="Penmetsa R.V."/>
            <person name="Xu C."/>
            <person name="Bharti A.K."/>
            <person name="He W."/>
            <person name="Winter P."/>
            <person name="Zhao S."/>
            <person name="Hane J.K."/>
            <person name="Carrasquilla-Garcia N."/>
            <person name="Condie J.A."/>
            <person name="Upadhyaya H.D."/>
            <person name="Luo M.C."/>
            <person name="Thudi M."/>
            <person name="Gowda C.L."/>
            <person name="Singh N.P."/>
            <person name="Lichtenzveig J."/>
            <person name="Gali K.K."/>
            <person name="Rubio J."/>
            <person name="Nadarajan N."/>
            <person name="Dolezel J."/>
            <person name="Bansal K.C."/>
            <person name="Xu X."/>
            <person name="Edwards D."/>
            <person name="Zhang G."/>
            <person name="Kahl G."/>
            <person name="Gil J."/>
            <person name="Singh K.B."/>
            <person name="Datta S.K."/>
            <person name="Jackson S.A."/>
            <person name="Wang J."/>
            <person name="Cook D.R."/>
        </authorList>
    </citation>
    <scope>NUCLEOTIDE SEQUENCE [LARGE SCALE GENOMIC DNA]</scope>
    <source>
        <strain evidence="11">cv. CDC Frontier</strain>
    </source>
</reference>
<evidence type="ECO:0000256" key="9">
    <source>
        <dbReference type="SAM" id="MobiDB-lite"/>
    </source>
</evidence>
<dbReference type="Pfam" id="PF25813">
    <property type="entry name" value="zf_VAL1_N"/>
    <property type="match status" value="1"/>
</dbReference>
<protein>
    <submittedName>
        <fullName evidence="12">B3 domain-containing protein Os07g0679700-like</fullName>
    </submittedName>
</protein>
<proteinExistence type="predicted"/>
<dbReference type="GO" id="GO:0005634">
    <property type="term" value="C:nucleus"/>
    <property type="evidence" value="ECO:0007669"/>
    <property type="project" value="UniProtKB-SubCell"/>
</dbReference>
<dbReference type="GO" id="GO:0008270">
    <property type="term" value="F:zinc ion binding"/>
    <property type="evidence" value="ECO:0007669"/>
    <property type="project" value="UniProtKB-KW"/>
</dbReference>
<keyword evidence="8" id="KW-0539">Nucleus</keyword>
<evidence type="ECO:0000256" key="4">
    <source>
        <dbReference type="ARBA" id="ARBA00022833"/>
    </source>
</evidence>
<dbReference type="PANTHER" id="PTHR46245">
    <property type="entry name" value="B3 DOMAIN-CONTAINING PROTEIN OS07G0563300"/>
    <property type="match status" value="1"/>
</dbReference>
<dbReference type="SUPFAM" id="SSF101936">
    <property type="entry name" value="DNA-binding pseudobarrel domain"/>
    <property type="match status" value="1"/>
</dbReference>
<dbReference type="OrthoDB" id="757982at2759"/>
<feature type="region of interest" description="Disordered" evidence="9">
    <location>
        <begin position="639"/>
        <end position="658"/>
    </location>
</feature>
<sequence length="779" mass="85891">MGIEICMNSLCKDGSASEWKKGWLLISGGFARLCNKCGLAYENSAFCDKFHRHEAGWRECSNCNKPIHCGCIVSRSLFEYLDFGGIGCVTCVKASQLCPDTENPNRSVQSTKNNASGWYAEHIDGRLPMERAGKGNLMQLCRIVEAGESSSWPQAQRNGKVSCIGSSSQEVKCRFSEEDTGFLNVMKHSSHSSKFTLTENDRPTWESKSIHEPLSLNISLGSSSRNFVPSATEIVEGRLEGKASSPFQQGKKSHPMLPKQTKTGVTMNLETNKGMTSHERIARPPPDGKGKNQLLSRYWPRITDQELEQLSGDLKSTVVPLFEKVLSPSDAGRIGRLVLPKACAEAFLPHISQSEGVPLEFLDSKGDEWTFQFRFWPNNNSRMYVLEGVTPCIQSLQLNAGDTVIFSRIDPGEKFVLGFRKASNSIDTQDASTSAHSNGISTKNTNFSGATKNLLSVCSYRDLLQSRKGNGEPYLNGHLEHLRLGTGTSDWLQTARCEEGTNKDPLQPPGSVSEKKRTHNIGPKTKRLLIPSEDAKELRLTWEEAQDLLCPPPSVKPNIVTIEDQVFEEYDEPPVFGKITITNAGPSGSSDSASEQLENLLRTRKDSKKRKIVEKGKTIQEHKPSGLEALANAAVLGDNLADPDESSSAEVTTKHPRHRPGCTCIVCIQPASGQGRHPPTCTCLACETVKRRFKTLMMRRKKQQSEPEAVDDQIDHMEEADTNGDASREDASHSPDEVSVNGGQLEASEPSGAGQIDLNCHPNHEDMEMDTYNRTEHES</sequence>
<organism evidence="11 12">
    <name type="scientific">Cicer arietinum</name>
    <name type="common">Chickpea</name>
    <name type="synonym">Garbanzo</name>
    <dbReference type="NCBI Taxonomy" id="3827"/>
    <lineage>
        <taxon>Eukaryota</taxon>
        <taxon>Viridiplantae</taxon>
        <taxon>Streptophyta</taxon>
        <taxon>Embryophyta</taxon>
        <taxon>Tracheophyta</taxon>
        <taxon>Spermatophyta</taxon>
        <taxon>Magnoliopsida</taxon>
        <taxon>eudicotyledons</taxon>
        <taxon>Gunneridae</taxon>
        <taxon>Pentapetalae</taxon>
        <taxon>rosids</taxon>
        <taxon>fabids</taxon>
        <taxon>Fabales</taxon>
        <taxon>Fabaceae</taxon>
        <taxon>Papilionoideae</taxon>
        <taxon>50 kb inversion clade</taxon>
        <taxon>NPAAA clade</taxon>
        <taxon>Hologalegina</taxon>
        <taxon>IRL clade</taxon>
        <taxon>Cicereae</taxon>
        <taxon>Cicer</taxon>
    </lineage>
</organism>
<evidence type="ECO:0000259" key="10">
    <source>
        <dbReference type="PROSITE" id="PS50863"/>
    </source>
</evidence>
<keyword evidence="11" id="KW-1185">Reference proteome</keyword>
<keyword evidence="2" id="KW-0479">Metal-binding</keyword>
<feature type="region of interest" description="Disordered" evidence="9">
    <location>
        <begin position="719"/>
        <end position="779"/>
    </location>
</feature>
<keyword evidence="4" id="KW-0862">Zinc</keyword>
<dbReference type="STRING" id="3827.A0A1S2XKI9"/>
<feature type="compositionally biased region" description="Basic and acidic residues" evidence="9">
    <location>
        <begin position="726"/>
        <end position="736"/>
    </location>
</feature>
<reference evidence="12" key="2">
    <citation type="submission" date="2025-08" db="UniProtKB">
        <authorList>
            <consortium name="RefSeq"/>
        </authorList>
    </citation>
    <scope>IDENTIFICATION</scope>
    <source>
        <tissue evidence="12">Etiolated seedlings</tissue>
    </source>
</reference>
<dbReference type="InterPro" id="IPR003340">
    <property type="entry name" value="B3_DNA-bd"/>
</dbReference>